<dbReference type="GO" id="GO:0004190">
    <property type="term" value="F:aspartic-type endopeptidase activity"/>
    <property type="evidence" value="ECO:0007669"/>
    <property type="project" value="InterPro"/>
</dbReference>
<dbReference type="AlphaFoldDB" id="A0AAE1N006"/>
<protein>
    <recommendedName>
        <fullName evidence="3">Peptidase A2 domain-containing protein</fullName>
    </recommendedName>
</protein>
<evidence type="ECO:0000313" key="1">
    <source>
        <dbReference type="EMBL" id="KAK4280464.1"/>
    </source>
</evidence>
<dbReference type="InterPro" id="IPR001969">
    <property type="entry name" value="Aspartic_peptidase_AS"/>
</dbReference>
<keyword evidence="2" id="KW-1185">Reference proteome</keyword>
<dbReference type="PANTHER" id="PTHR12917:SF18">
    <property type="entry name" value="DNA DAMAGE-INDUCIBLE PROTEIN 1-LIKE"/>
    <property type="match status" value="1"/>
</dbReference>
<accession>A0AAE1N006</accession>
<dbReference type="InterPro" id="IPR021109">
    <property type="entry name" value="Peptidase_aspartic_dom_sf"/>
</dbReference>
<reference evidence="1" key="1">
    <citation type="submission" date="2023-10" db="EMBL/GenBank/DDBJ databases">
        <title>Chromosome-level genome of the transformable northern wattle, Acacia crassicarpa.</title>
        <authorList>
            <person name="Massaro I."/>
            <person name="Sinha N.R."/>
            <person name="Poethig S."/>
            <person name="Leichty A.R."/>
        </authorList>
    </citation>
    <scope>NUCLEOTIDE SEQUENCE</scope>
    <source>
        <strain evidence="1">Acra3RX</strain>
        <tissue evidence="1">Leaf</tissue>
    </source>
</reference>
<dbReference type="PANTHER" id="PTHR12917">
    <property type="entry name" value="ASPARTYL PROTEASE DDI-RELATED"/>
    <property type="match status" value="1"/>
</dbReference>
<dbReference type="Pfam" id="PF13975">
    <property type="entry name" value="gag-asp_proteas"/>
    <property type="match status" value="1"/>
</dbReference>
<organism evidence="1 2">
    <name type="scientific">Acacia crassicarpa</name>
    <name type="common">northern wattle</name>
    <dbReference type="NCBI Taxonomy" id="499986"/>
    <lineage>
        <taxon>Eukaryota</taxon>
        <taxon>Viridiplantae</taxon>
        <taxon>Streptophyta</taxon>
        <taxon>Embryophyta</taxon>
        <taxon>Tracheophyta</taxon>
        <taxon>Spermatophyta</taxon>
        <taxon>Magnoliopsida</taxon>
        <taxon>eudicotyledons</taxon>
        <taxon>Gunneridae</taxon>
        <taxon>Pentapetalae</taxon>
        <taxon>rosids</taxon>
        <taxon>fabids</taxon>
        <taxon>Fabales</taxon>
        <taxon>Fabaceae</taxon>
        <taxon>Caesalpinioideae</taxon>
        <taxon>mimosoid clade</taxon>
        <taxon>Acacieae</taxon>
        <taxon>Acacia</taxon>
    </lineage>
</organism>
<name>A0AAE1N006_9FABA</name>
<sequence>MQSAPKSNGLMYVEAKLNGKPMKVMVDTGATHNVITPEEAKRVSLWVTQPQGGWLKTVNAPAKPLNGVATEVELCLGTWKGTLGLIVAPMDDFDVVFGMDFLRKAKAFLMPCYDSMYIMEKGLACTIPATSND</sequence>
<dbReference type="Proteomes" id="UP001293593">
    <property type="component" value="Unassembled WGS sequence"/>
</dbReference>
<evidence type="ECO:0000313" key="2">
    <source>
        <dbReference type="Proteomes" id="UP001293593"/>
    </source>
</evidence>
<proteinExistence type="predicted"/>
<dbReference type="Gene3D" id="2.40.70.10">
    <property type="entry name" value="Acid Proteases"/>
    <property type="match status" value="1"/>
</dbReference>
<comment type="caution">
    <text evidence="1">The sequence shown here is derived from an EMBL/GenBank/DDBJ whole genome shotgun (WGS) entry which is preliminary data.</text>
</comment>
<dbReference type="SUPFAM" id="SSF50630">
    <property type="entry name" value="Acid proteases"/>
    <property type="match status" value="1"/>
</dbReference>
<gene>
    <name evidence="1" type="ORF">QN277_012088</name>
</gene>
<dbReference type="CDD" id="cd00303">
    <property type="entry name" value="retropepsin_like"/>
    <property type="match status" value="1"/>
</dbReference>
<dbReference type="GO" id="GO:0006508">
    <property type="term" value="P:proteolysis"/>
    <property type="evidence" value="ECO:0007669"/>
    <property type="project" value="InterPro"/>
</dbReference>
<dbReference type="EMBL" id="JAWXYG010000002">
    <property type="protein sequence ID" value="KAK4280464.1"/>
    <property type="molecule type" value="Genomic_DNA"/>
</dbReference>
<evidence type="ECO:0008006" key="3">
    <source>
        <dbReference type="Google" id="ProtNLM"/>
    </source>
</evidence>
<dbReference type="PROSITE" id="PS00141">
    <property type="entry name" value="ASP_PROTEASE"/>
    <property type="match status" value="1"/>
</dbReference>